<dbReference type="AlphaFoldDB" id="A0A1H8X1G3"/>
<feature type="transmembrane region" description="Helical" evidence="1">
    <location>
        <begin position="96"/>
        <end position="117"/>
    </location>
</feature>
<dbReference type="Proteomes" id="UP000198582">
    <property type="component" value="Unassembled WGS sequence"/>
</dbReference>
<evidence type="ECO:0000313" key="3">
    <source>
        <dbReference type="Proteomes" id="UP000198582"/>
    </source>
</evidence>
<dbReference type="EMBL" id="FOEF01000006">
    <property type="protein sequence ID" value="SEP33681.1"/>
    <property type="molecule type" value="Genomic_DNA"/>
</dbReference>
<sequence>MTEPGTSAEVGPQLTEEIDQAGQRASRTVELGRRGFTIAVFIFVLLIAQLLPWVGEHRGYEVLAGQGGGIPQLFAATSTVIGVLAGALALVTRRWWVSWCCAAGGWFASVDGLLAVWSQQSAHASGAAGGGPGIGLLLAWAATIVLATLWMRTAFSRS</sequence>
<feature type="transmembrane region" description="Helical" evidence="1">
    <location>
        <begin position="35"/>
        <end position="53"/>
    </location>
</feature>
<proteinExistence type="predicted"/>
<keyword evidence="1" id="KW-0472">Membrane</keyword>
<evidence type="ECO:0000313" key="2">
    <source>
        <dbReference type="EMBL" id="SEP33681.1"/>
    </source>
</evidence>
<accession>A0A1H8X1G3</accession>
<protein>
    <recommendedName>
        <fullName evidence="4">Transmembrane protein</fullName>
    </recommendedName>
</protein>
<feature type="transmembrane region" description="Helical" evidence="1">
    <location>
        <begin position="73"/>
        <end position="91"/>
    </location>
</feature>
<name>A0A1H8X1G3_9PSEU</name>
<feature type="transmembrane region" description="Helical" evidence="1">
    <location>
        <begin position="129"/>
        <end position="151"/>
    </location>
</feature>
<gene>
    <name evidence="2" type="ORF">SAMN04489732_106154</name>
</gene>
<keyword evidence="1" id="KW-1133">Transmembrane helix</keyword>
<evidence type="ECO:0008006" key="4">
    <source>
        <dbReference type="Google" id="ProtNLM"/>
    </source>
</evidence>
<dbReference type="STRING" id="394193.SAMN04489732_106154"/>
<reference evidence="2 3" key="1">
    <citation type="submission" date="2016-10" db="EMBL/GenBank/DDBJ databases">
        <authorList>
            <person name="de Groot N.N."/>
        </authorList>
    </citation>
    <scope>NUCLEOTIDE SEQUENCE [LARGE SCALE GENOMIC DNA]</scope>
    <source>
        <strain evidence="2 3">DSM 44993</strain>
    </source>
</reference>
<keyword evidence="3" id="KW-1185">Reference proteome</keyword>
<keyword evidence="1" id="KW-0812">Transmembrane</keyword>
<organism evidence="2 3">
    <name type="scientific">Amycolatopsis saalfeldensis</name>
    <dbReference type="NCBI Taxonomy" id="394193"/>
    <lineage>
        <taxon>Bacteria</taxon>
        <taxon>Bacillati</taxon>
        <taxon>Actinomycetota</taxon>
        <taxon>Actinomycetes</taxon>
        <taxon>Pseudonocardiales</taxon>
        <taxon>Pseudonocardiaceae</taxon>
        <taxon>Amycolatopsis</taxon>
    </lineage>
</organism>
<evidence type="ECO:0000256" key="1">
    <source>
        <dbReference type="SAM" id="Phobius"/>
    </source>
</evidence>